<evidence type="ECO:0000256" key="11">
    <source>
        <dbReference type="ARBA" id="ARBA00022989"/>
    </source>
</evidence>
<evidence type="ECO:0000256" key="7">
    <source>
        <dbReference type="ARBA" id="ARBA00022516"/>
    </source>
</evidence>
<organism evidence="18 19">
    <name type="scientific">Adineta ricciae</name>
    <name type="common">Rotifer</name>
    <dbReference type="NCBI Taxonomy" id="249248"/>
    <lineage>
        <taxon>Eukaryota</taxon>
        <taxon>Metazoa</taxon>
        <taxon>Spiralia</taxon>
        <taxon>Gnathifera</taxon>
        <taxon>Rotifera</taxon>
        <taxon>Eurotatoria</taxon>
        <taxon>Bdelloidea</taxon>
        <taxon>Adinetida</taxon>
        <taxon>Adinetidae</taxon>
        <taxon>Adineta</taxon>
    </lineage>
</organism>
<feature type="transmembrane region" description="Helical" evidence="16">
    <location>
        <begin position="224"/>
        <end position="243"/>
    </location>
</feature>
<dbReference type="GO" id="GO:0004605">
    <property type="term" value="F:phosphatidate cytidylyltransferase activity"/>
    <property type="evidence" value="ECO:0007669"/>
    <property type="project" value="UniProtKB-UniRule"/>
</dbReference>
<evidence type="ECO:0000256" key="16">
    <source>
        <dbReference type="PIRNR" id="PIRNR018269"/>
    </source>
</evidence>
<dbReference type="AlphaFoldDB" id="A0A814YU08"/>
<reference evidence="18" key="1">
    <citation type="submission" date="2021-02" db="EMBL/GenBank/DDBJ databases">
        <authorList>
            <person name="Nowell W R."/>
        </authorList>
    </citation>
    <scope>NUCLEOTIDE SEQUENCE</scope>
</reference>
<dbReference type="PANTHER" id="PTHR13773">
    <property type="entry name" value="PHOSPHATIDATE CYTIDYLYLTRANSFERASE"/>
    <property type="match status" value="1"/>
</dbReference>
<evidence type="ECO:0000256" key="6">
    <source>
        <dbReference type="ARBA" id="ARBA00012487"/>
    </source>
</evidence>
<dbReference type="EC" id="2.7.7.41" evidence="6 16"/>
<dbReference type="EMBL" id="CAJNOJ010000168">
    <property type="protein sequence ID" value="CAF1234088.1"/>
    <property type="molecule type" value="Genomic_DNA"/>
</dbReference>
<dbReference type="UniPathway" id="UPA00557">
    <property type="reaction ID" value="UER00614"/>
</dbReference>
<evidence type="ECO:0000256" key="15">
    <source>
        <dbReference type="ARBA" id="ARBA00023264"/>
    </source>
</evidence>
<evidence type="ECO:0000256" key="12">
    <source>
        <dbReference type="ARBA" id="ARBA00023098"/>
    </source>
</evidence>
<comment type="subcellular location">
    <subcellularLocation>
        <location evidence="2">Membrane</location>
        <topology evidence="2">Multi-pass membrane protein</topology>
    </subcellularLocation>
</comment>
<keyword evidence="7 16" id="KW-0444">Lipid biosynthesis</keyword>
<keyword evidence="8 16" id="KW-0808">Transferase</keyword>
<feature type="transmembrane region" description="Helical" evidence="16">
    <location>
        <begin position="152"/>
        <end position="170"/>
    </location>
</feature>
<keyword evidence="14 16" id="KW-0594">Phospholipid biosynthesis</keyword>
<accession>A0A814YU08</accession>
<dbReference type="OrthoDB" id="10260889at2759"/>
<keyword evidence="9 16" id="KW-0812">Transmembrane</keyword>
<dbReference type="PROSITE" id="PS01315">
    <property type="entry name" value="CDS"/>
    <property type="match status" value="1"/>
</dbReference>
<comment type="caution">
    <text evidence="18">The sequence shown here is derived from an EMBL/GenBank/DDBJ whole genome shotgun (WGS) entry which is preliminary data.</text>
</comment>
<evidence type="ECO:0000256" key="9">
    <source>
        <dbReference type="ARBA" id="ARBA00022692"/>
    </source>
</evidence>
<keyword evidence="12 16" id="KW-0443">Lipid metabolism</keyword>
<evidence type="ECO:0000256" key="8">
    <source>
        <dbReference type="ARBA" id="ARBA00022679"/>
    </source>
</evidence>
<keyword evidence="15 16" id="KW-1208">Phospholipid metabolism</keyword>
<evidence type="ECO:0000256" key="4">
    <source>
        <dbReference type="ARBA" id="ARBA00005189"/>
    </source>
</evidence>
<dbReference type="PIRSF" id="PIRSF018269">
    <property type="entry name" value="PC_trans_euk"/>
    <property type="match status" value="1"/>
</dbReference>
<keyword evidence="10 16" id="KW-0548">Nucleotidyltransferase</keyword>
<dbReference type="PANTHER" id="PTHR13773:SF8">
    <property type="entry name" value="PHOSPHATIDATE CYTIDYLYLTRANSFERASE, PHOTORECEPTOR-SPECIFIC"/>
    <property type="match status" value="1"/>
</dbReference>
<evidence type="ECO:0000313" key="18">
    <source>
        <dbReference type="EMBL" id="CAF1234088.1"/>
    </source>
</evidence>
<dbReference type="InterPro" id="IPR016720">
    <property type="entry name" value="PC_Trfase_euk"/>
</dbReference>
<dbReference type="GO" id="GO:0016024">
    <property type="term" value="P:CDP-diacylglycerol biosynthetic process"/>
    <property type="evidence" value="ECO:0007669"/>
    <property type="project" value="UniProtKB-UniRule"/>
</dbReference>
<keyword evidence="13 16" id="KW-0472">Membrane</keyword>
<evidence type="ECO:0000313" key="19">
    <source>
        <dbReference type="Proteomes" id="UP000663852"/>
    </source>
</evidence>
<comment type="pathway">
    <text evidence="4">Lipid metabolism.</text>
</comment>
<evidence type="ECO:0000256" key="2">
    <source>
        <dbReference type="ARBA" id="ARBA00004141"/>
    </source>
</evidence>
<evidence type="ECO:0000256" key="17">
    <source>
        <dbReference type="RuleBase" id="RU003938"/>
    </source>
</evidence>
<evidence type="ECO:0000256" key="5">
    <source>
        <dbReference type="ARBA" id="ARBA00010185"/>
    </source>
</evidence>
<evidence type="ECO:0000256" key="14">
    <source>
        <dbReference type="ARBA" id="ARBA00023209"/>
    </source>
</evidence>
<dbReference type="InterPro" id="IPR000374">
    <property type="entry name" value="PC_trans"/>
</dbReference>
<feature type="transmembrane region" description="Helical" evidence="16">
    <location>
        <begin position="249"/>
        <end position="275"/>
    </location>
</feature>
<keyword evidence="11 16" id="KW-1133">Transmembrane helix</keyword>
<feature type="transmembrane region" description="Helical" evidence="16">
    <location>
        <begin position="190"/>
        <end position="212"/>
    </location>
</feature>
<comment type="catalytic activity">
    <reaction evidence="1 16 17">
        <text>a 1,2-diacyl-sn-glycero-3-phosphate + CTP + H(+) = a CDP-1,2-diacyl-sn-glycerol + diphosphate</text>
        <dbReference type="Rhea" id="RHEA:16229"/>
        <dbReference type="ChEBI" id="CHEBI:15378"/>
        <dbReference type="ChEBI" id="CHEBI:33019"/>
        <dbReference type="ChEBI" id="CHEBI:37563"/>
        <dbReference type="ChEBI" id="CHEBI:58332"/>
        <dbReference type="ChEBI" id="CHEBI:58608"/>
        <dbReference type="EC" id="2.7.7.41"/>
    </reaction>
</comment>
<comment type="pathway">
    <text evidence="3 16 17">Phospholipid metabolism; CDP-diacylglycerol biosynthesis; CDP-diacylglycerol from sn-glycerol 3-phosphate: step 3/3.</text>
</comment>
<proteinExistence type="inferred from homology"/>
<dbReference type="Proteomes" id="UP000663852">
    <property type="component" value="Unassembled WGS sequence"/>
</dbReference>
<protein>
    <recommendedName>
        <fullName evidence="6 16">Phosphatidate cytidylyltransferase</fullName>
        <ecNumber evidence="6 16">2.7.7.41</ecNumber>
    </recommendedName>
</protein>
<dbReference type="GO" id="GO:0005789">
    <property type="term" value="C:endoplasmic reticulum membrane"/>
    <property type="evidence" value="ECO:0007669"/>
    <property type="project" value="TreeGrafter"/>
</dbReference>
<dbReference type="Pfam" id="PF01148">
    <property type="entry name" value="CTP_transf_1"/>
    <property type="match status" value="1"/>
</dbReference>
<evidence type="ECO:0000256" key="10">
    <source>
        <dbReference type="ARBA" id="ARBA00022695"/>
    </source>
</evidence>
<gene>
    <name evidence="18" type="ORF">EDS130_LOCUS27094</name>
</gene>
<sequence length="460" mass="52564">MSSAVKSDISDIRQRHVERDITTNATRLSQSENAKAAAAAASITTPIVAVPTTDDDMEPLPSHPTGAHMFEETSSTPNFMQYFEKILSGFNPRWRNWIIRGIFSFIMIVGFAKLVSMGPLVVSVVIILIQIKCFQEIINIGYVVYKSHNLPWFRTLSWFFLFTSNYWLYGESLIHHFGSLLNRNNFLQPLVTYHRMVAFLLYTSGFVGFVLSLKKTYYLKQFTLFGYTHITLMILVTSSHQMIENICEGMIWFLFPVSLIICNDIMAYMFGFFYGRTPLTKLSPKKTWEGFIGGGVSTLIFGFVLAGVLSRYQFFVCPLEYNDELMSLSTSCTPLPLFQKTIYMMPKPLSFLKRSLVLYPFQLHSLLLSLFASSIGPFGGFFASGFKRAFRIKDFAATIPGHGGFMDRFDCQVIMAMFTNVYISTFARVASPHKLLLQVLALSHENREEFLRLLRNHFKE</sequence>
<feature type="transmembrane region" description="Helical" evidence="16">
    <location>
        <begin position="287"/>
        <end position="309"/>
    </location>
</feature>
<feature type="transmembrane region" description="Helical" evidence="16">
    <location>
        <begin position="361"/>
        <end position="383"/>
    </location>
</feature>
<evidence type="ECO:0000256" key="3">
    <source>
        <dbReference type="ARBA" id="ARBA00005119"/>
    </source>
</evidence>
<comment type="similarity">
    <text evidence="5 16 17">Belongs to the CDS family.</text>
</comment>
<evidence type="ECO:0000256" key="13">
    <source>
        <dbReference type="ARBA" id="ARBA00023136"/>
    </source>
</evidence>
<name>A0A814YU08_ADIRI</name>
<evidence type="ECO:0000256" key="1">
    <source>
        <dbReference type="ARBA" id="ARBA00001698"/>
    </source>
</evidence>